<protein>
    <submittedName>
        <fullName evidence="2">Uncharacterized protein</fullName>
    </submittedName>
</protein>
<dbReference type="EMBL" id="DSOK01000442">
    <property type="protein sequence ID" value="HEN16980.1"/>
    <property type="molecule type" value="Genomic_DNA"/>
</dbReference>
<feature type="transmembrane region" description="Helical" evidence="1">
    <location>
        <begin position="17"/>
        <end position="35"/>
    </location>
</feature>
<accession>A0A7C2K1W8</accession>
<proteinExistence type="predicted"/>
<sequence>MTSSQNPVIAVEYRQPIVFALALHAAMTLLAILVLDGGTLARAFAGGSLGYWMGVGLILCRRPFCPSPSDRALIRYGLVPAFVASALVAELAMRG</sequence>
<evidence type="ECO:0000313" key="2">
    <source>
        <dbReference type="EMBL" id="HEN16980.1"/>
    </source>
</evidence>
<feature type="transmembrane region" description="Helical" evidence="1">
    <location>
        <begin position="72"/>
        <end position="93"/>
    </location>
</feature>
<organism evidence="2">
    <name type="scientific">Schlesneria paludicola</name>
    <dbReference type="NCBI Taxonomy" id="360056"/>
    <lineage>
        <taxon>Bacteria</taxon>
        <taxon>Pseudomonadati</taxon>
        <taxon>Planctomycetota</taxon>
        <taxon>Planctomycetia</taxon>
        <taxon>Planctomycetales</taxon>
        <taxon>Planctomycetaceae</taxon>
        <taxon>Schlesneria</taxon>
    </lineage>
</organism>
<reference evidence="2" key="1">
    <citation type="journal article" date="2020" name="mSystems">
        <title>Genome- and Community-Level Interaction Insights into Carbon Utilization and Element Cycling Functions of Hydrothermarchaeota in Hydrothermal Sediment.</title>
        <authorList>
            <person name="Zhou Z."/>
            <person name="Liu Y."/>
            <person name="Xu W."/>
            <person name="Pan J."/>
            <person name="Luo Z.H."/>
            <person name="Li M."/>
        </authorList>
    </citation>
    <scope>NUCLEOTIDE SEQUENCE [LARGE SCALE GENOMIC DNA]</scope>
    <source>
        <strain evidence="2">SpSt-339</strain>
    </source>
</reference>
<keyword evidence="1" id="KW-1133">Transmembrane helix</keyword>
<gene>
    <name evidence="2" type="ORF">ENQ76_16090</name>
</gene>
<keyword evidence="1" id="KW-0812">Transmembrane</keyword>
<comment type="caution">
    <text evidence="2">The sequence shown here is derived from an EMBL/GenBank/DDBJ whole genome shotgun (WGS) entry which is preliminary data.</text>
</comment>
<name>A0A7C2K1W8_9PLAN</name>
<dbReference type="AlphaFoldDB" id="A0A7C2K1W8"/>
<keyword evidence="1" id="KW-0472">Membrane</keyword>
<feature type="transmembrane region" description="Helical" evidence="1">
    <location>
        <begin position="41"/>
        <end position="60"/>
    </location>
</feature>
<evidence type="ECO:0000256" key="1">
    <source>
        <dbReference type="SAM" id="Phobius"/>
    </source>
</evidence>